<reference evidence="2 3" key="1">
    <citation type="submission" date="2023-05" db="EMBL/GenBank/DDBJ databases">
        <authorList>
            <person name="Guo Y."/>
        </authorList>
    </citation>
    <scope>NUCLEOTIDE SEQUENCE [LARGE SCALE GENOMIC DNA]</scope>
    <source>
        <strain evidence="2 3">GR2756</strain>
    </source>
</reference>
<name>A0ABU3Q703_9SPHN</name>
<dbReference type="Pfam" id="PF16233">
    <property type="entry name" value="DUF4893"/>
    <property type="match status" value="1"/>
</dbReference>
<sequence>MKNKALFLPLALLLTACASDGRNVGPGEPQTQNWRSIATARDRERLREWRTAWVRALAKSRAAGHGAEISKEGMLLQPDAALPEAALPTGDYRCRTIKIGAKSEGLLDYVAYPPFDCRVTQASDGLQFVKLTGSQRPVGRLFPENDRRMIFLGTLQLGDEKGVFSYSHDRERDMAGLVERIGESRWRLVLPYPSFESLIDVIELVPSR</sequence>
<dbReference type="PROSITE" id="PS51257">
    <property type="entry name" value="PROKAR_LIPOPROTEIN"/>
    <property type="match status" value="1"/>
</dbReference>
<dbReference type="InterPro" id="IPR032609">
    <property type="entry name" value="DUF4893"/>
</dbReference>
<gene>
    <name evidence="2" type="ORF">RQX22_09440</name>
</gene>
<organism evidence="2 3">
    <name type="scientific">Sphingosinicella rhizophila</name>
    <dbReference type="NCBI Taxonomy" id="3050082"/>
    <lineage>
        <taxon>Bacteria</taxon>
        <taxon>Pseudomonadati</taxon>
        <taxon>Pseudomonadota</taxon>
        <taxon>Alphaproteobacteria</taxon>
        <taxon>Sphingomonadales</taxon>
        <taxon>Sphingosinicellaceae</taxon>
        <taxon>Sphingosinicella</taxon>
    </lineage>
</organism>
<keyword evidence="1" id="KW-0732">Signal</keyword>
<accession>A0ABU3Q703</accession>
<evidence type="ECO:0000313" key="2">
    <source>
        <dbReference type="EMBL" id="MDT9599171.1"/>
    </source>
</evidence>
<dbReference type="RefSeq" id="WP_315725855.1">
    <property type="nucleotide sequence ID" value="NZ_JAVUPU010000004.1"/>
</dbReference>
<feature type="chain" id="PRO_5046786078" evidence="1">
    <location>
        <begin position="19"/>
        <end position="208"/>
    </location>
</feature>
<feature type="signal peptide" evidence="1">
    <location>
        <begin position="1"/>
        <end position="18"/>
    </location>
</feature>
<proteinExistence type="predicted"/>
<dbReference type="EMBL" id="JAVUPU010000004">
    <property type="protein sequence ID" value="MDT9599171.1"/>
    <property type="molecule type" value="Genomic_DNA"/>
</dbReference>
<evidence type="ECO:0000256" key="1">
    <source>
        <dbReference type="SAM" id="SignalP"/>
    </source>
</evidence>
<keyword evidence="3" id="KW-1185">Reference proteome</keyword>
<dbReference type="Proteomes" id="UP001259572">
    <property type="component" value="Unassembled WGS sequence"/>
</dbReference>
<evidence type="ECO:0000313" key="3">
    <source>
        <dbReference type="Proteomes" id="UP001259572"/>
    </source>
</evidence>
<comment type="caution">
    <text evidence="2">The sequence shown here is derived from an EMBL/GenBank/DDBJ whole genome shotgun (WGS) entry which is preliminary data.</text>
</comment>
<protein>
    <submittedName>
        <fullName evidence="2">DUF4893 domain-containing protein</fullName>
    </submittedName>
</protein>